<dbReference type="InterPro" id="IPR026956">
    <property type="entry name" value="D-ser_dehydrat-like_dom"/>
</dbReference>
<name>A0A5B0E100_9HYPH</name>
<dbReference type="GO" id="GO:0016829">
    <property type="term" value="F:lyase activity"/>
    <property type="evidence" value="ECO:0007669"/>
    <property type="project" value="UniProtKB-KW"/>
</dbReference>
<dbReference type="PANTHER" id="PTHR28004:SF8">
    <property type="entry name" value="D-SERINE DEAMINASE"/>
    <property type="match status" value="1"/>
</dbReference>
<dbReference type="EMBL" id="VTWH01000001">
    <property type="protein sequence ID" value="KAA0971972.1"/>
    <property type="molecule type" value="Genomic_DNA"/>
</dbReference>
<gene>
    <name evidence="4" type="ORF">FPY71_02275</name>
</gene>
<dbReference type="AlphaFoldDB" id="A0A5B0E100"/>
<organism evidence="4 5">
    <name type="scientific">Aureimonas fodinaquatilis</name>
    <dbReference type="NCBI Taxonomy" id="2565783"/>
    <lineage>
        <taxon>Bacteria</taxon>
        <taxon>Pseudomonadati</taxon>
        <taxon>Pseudomonadota</taxon>
        <taxon>Alphaproteobacteria</taxon>
        <taxon>Hyphomicrobiales</taxon>
        <taxon>Aurantimonadaceae</taxon>
        <taxon>Aureimonas</taxon>
    </lineage>
</organism>
<dbReference type="InterPro" id="IPR001608">
    <property type="entry name" value="Ala_racemase_N"/>
</dbReference>
<dbReference type="InterPro" id="IPR042208">
    <property type="entry name" value="D-ser_dehydrat-like_sf"/>
</dbReference>
<evidence type="ECO:0000259" key="3">
    <source>
        <dbReference type="SMART" id="SM01119"/>
    </source>
</evidence>
<protein>
    <submittedName>
        <fullName evidence="4">Amino acid deaminase</fullName>
    </submittedName>
</protein>
<evidence type="ECO:0000256" key="2">
    <source>
        <dbReference type="ARBA" id="ARBA00023239"/>
    </source>
</evidence>
<keyword evidence="2" id="KW-0456">Lyase</keyword>
<evidence type="ECO:0000313" key="4">
    <source>
        <dbReference type="EMBL" id="KAA0971972.1"/>
    </source>
</evidence>
<accession>A0A5B0E100</accession>
<dbReference type="Gene3D" id="2.40.37.20">
    <property type="entry name" value="D-serine dehydratase-like domain"/>
    <property type="match status" value="1"/>
</dbReference>
<sequence>MNRPGEQSRAGVHAHPMGEASAGRIFIHQVGRSGWQEFGHIGQISRSVFKLFLSWPFQVRNPSMTHQFPINDARPLPVLTDITIDGRSKGFPGKLPVTPLADIGAKGWNVLRQDLPFPVAVLDIDALNHNSEWIKAVVSHYGVSLCPHGKTTMAPQLFHRQLADGCWGITLSTQHQVQTARHYGIERVFLANQIMDPVFLAYIADEQISDPDFDFYFLVDSDEGIDLLQRVALGKSGFRPFQVLIEMGSTDGRTGCRTMEKALHLARRIAAIPEVAVLSGIEGFEGAIRGKDVHEIEDRIVRFLGLMVDVATAAEKEGLFGGREVLLTAGGSSYFDLVARVLTKARLASPTRVVLRSGCYIAHDALMYEEQVARALERSPELAALAIKPRQALTVWAVVLSRPADDVLFLNIGRRDVSFDSHLPRLLAYVDTSSSPEVRPLTGSHQTMLLYDQHANISCSSDSPLRPGMLVQLGISHPCTTFDKWDVLSLVDDDHNVVGAVKTFF</sequence>
<dbReference type="Pfam" id="PF01168">
    <property type="entry name" value="Ala_racemase_N"/>
    <property type="match status" value="1"/>
</dbReference>
<dbReference type="PANTHER" id="PTHR28004">
    <property type="entry name" value="ZGC:162816-RELATED"/>
    <property type="match status" value="1"/>
</dbReference>
<dbReference type="SUPFAM" id="SSF51419">
    <property type="entry name" value="PLP-binding barrel"/>
    <property type="match status" value="1"/>
</dbReference>
<keyword evidence="5" id="KW-1185">Reference proteome</keyword>
<evidence type="ECO:0000256" key="1">
    <source>
        <dbReference type="ARBA" id="ARBA00005323"/>
    </source>
</evidence>
<feature type="domain" description="D-serine dehydratase-like" evidence="3">
    <location>
        <begin position="392"/>
        <end position="492"/>
    </location>
</feature>
<dbReference type="InterPro" id="IPR051466">
    <property type="entry name" value="D-amino_acid_metab_enzyme"/>
</dbReference>
<dbReference type="SMART" id="SM01119">
    <property type="entry name" value="D-ser_dehydrat"/>
    <property type="match status" value="1"/>
</dbReference>
<dbReference type="Proteomes" id="UP000324738">
    <property type="component" value="Unassembled WGS sequence"/>
</dbReference>
<dbReference type="Pfam" id="PF14031">
    <property type="entry name" value="D-ser_dehydrat"/>
    <property type="match status" value="1"/>
</dbReference>
<reference evidence="4 5" key="1">
    <citation type="submission" date="2019-08" db="EMBL/GenBank/DDBJ databases">
        <title>Aureimonas fodiniaquatilis sp. nov., isolated from a coal mine wastewater.</title>
        <authorList>
            <person name="Kim W."/>
        </authorList>
    </citation>
    <scope>NUCLEOTIDE SEQUENCE [LARGE SCALE GENOMIC DNA]</scope>
    <source>
        <strain evidence="4 5">CAU 1482</strain>
    </source>
</reference>
<dbReference type="InterPro" id="IPR029066">
    <property type="entry name" value="PLP-binding_barrel"/>
</dbReference>
<evidence type="ECO:0000313" key="5">
    <source>
        <dbReference type="Proteomes" id="UP000324738"/>
    </source>
</evidence>
<proteinExistence type="inferred from homology"/>
<dbReference type="OrthoDB" id="9811417at2"/>
<comment type="caution">
    <text evidence="4">The sequence shown here is derived from an EMBL/GenBank/DDBJ whole genome shotgun (WGS) entry which is preliminary data.</text>
</comment>
<dbReference type="Gene3D" id="3.20.20.10">
    <property type="entry name" value="Alanine racemase"/>
    <property type="match status" value="1"/>
</dbReference>
<comment type="similarity">
    <text evidence="1">Belongs to the DSD1 family.</text>
</comment>